<dbReference type="OrthoDB" id="5559898at2759"/>
<protein>
    <submittedName>
        <fullName evidence="1">Uncharacterized protein</fullName>
    </submittedName>
</protein>
<organism evidence="1 2">
    <name type="scientific">Ephemerocybe angulata</name>
    <dbReference type="NCBI Taxonomy" id="980116"/>
    <lineage>
        <taxon>Eukaryota</taxon>
        <taxon>Fungi</taxon>
        <taxon>Dikarya</taxon>
        <taxon>Basidiomycota</taxon>
        <taxon>Agaricomycotina</taxon>
        <taxon>Agaricomycetes</taxon>
        <taxon>Agaricomycetidae</taxon>
        <taxon>Agaricales</taxon>
        <taxon>Agaricineae</taxon>
        <taxon>Psathyrellaceae</taxon>
        <taxon>Ephemerocybe</taxon>
    </lineage>
</organism>
<dbReference type="Proteomes" id="UP000521943">
    <property type="component" value="Unassembled WGS sequence"/>
</dbReference>
<reference evidence="1 2" key="1">
    <citation type="submission" date="2020-07" db="EMBL/GenBank/DDBJ databases">
        <title>Comparative genomics of pyrophilous fungi reveals a link between fire events and developmental genes.</title>
        <authorList>
            <consortium name="DOE Joint Genome Institute"/>
            <person name="Steindorff A.S."/>
            <person name="Carver A."/>
            <person name="Calhoun S."/>
            <person name="Stillman K."/>
            <person name="Liu H."/>
            <person name="Lipzen A."/>
            <person name="Pangilinan J."/>
            <person name="Labutti K."/>
            <person name="Bruns T.D."/>
            <person name="Grigoriev I.V."/>
        </authorList>
    </citation>
    <scope>NUCLEOTIDE SEQUENCE [LARGE SCALE GENOMIC DNA]</scope>
    <source>
        <strain evidence="1 2">CBS 144469</strain>
    </source>
</reference>
<accession>A0A8H6HF08</accession>
<evidence type="ECO:0000313" key="2">
    <source>
        <dbReference type="Proteomes" id="UP000521943"/>
    </source>
</evidence>
<keyword evidence="2" id="KW-1185">Reference proteome</keyword>
<name>A0A8H6HF08_9AGAR</name>
<proteinExistence type="predicted"/>
<dbReference type="AlphaFoldDB" id="A0A8H6HF08"/>
<evidence type="ECO:0000313" key="1">
    <source>
        <dbReference type="EMBL" id="KAF6745225.1"/>
    </source>
</evidence>
<sequence>MSVQDLKRVKNSVIRNPVVKTALSRDAALVECVDLASVAGTVGNEIRVEAAHIIASLSYGSESALEMLLRLQTPRILIFALSQFTPTDPLPLRTALARVLRDIVASVAEIVGPREYGLRPETTGPMQMETKEALGLIFAIETLDIVLPLLLSPSPQLATPIVQLLASPTRSAHHRATLSSYLRPIERIATHPAKSMKRGWEKIASPTLPCASLPGAIATSPIAGAGGGGEGGGGAGSTALQEATMLGLVALAKENAGVAVPLARGTVYQPDLFGPPLALIHTRIKALIDESNLPHDHGMSSPPLLPVHPPPRILPF</sequence>
<gene>
    <name evidence="1" type="ORF">DFP72DRAFT_1077675</name>
</gene>
<dbReference type="EMBL" id="JACGCI010000108">
    <property type="protein sequence ID" value="KAF6745225.1"/>
    <property type="molecule type" value="Genomic_DNA"/>
</dbReference>
<comment type="caution">
    <text evidence="1">The sequence shown here is derived from an EMBL/GenBank/DDBJ whole genome shotgun (WGS) entry which is preliminary data.</text>
</comment>